<name>A0A2X0N2M8_9BASI</name>
<accession>A0A2X0N2M8</accession>
<gene>
    <name evidence="2" type="primary">BQ5605_C004g02704</name>
    <name evidence="2" type="ORF">BQ5605_C004G02704</name>
</gene>
<evidence type="ECO:0000256" key="1">
    <source>
        <dbReference type="SAM" id="MobiDB-lite"/>
    </source>
</evidence>
<feature type="compositionally biased region" description="Polar residues" evidence="1">
    <location>
        <begin position="184"/>
        <end position="204"/>
    </location>
</feature>
<dbReference type="AlphaFoldDB" id="A0A2X0N2M8"/>
<organism evidence="2 3">
    <name type="scientific">Microbotryum silenes-dioicae</name>
    <dbReference type="NCBI Taxonomy" id="796604"/>
    <lineage>
        <taxon>Eukaryota</taxon>
        <taxon>Fungi</taxon>
        <taxon>Dikarya</taxon>
        <taxon>Basidiomycota</taxon>
        <taxon>Pucciniomycotina</taxon>
        <taxon>Microbotryomycetes</taxon>
        <taxon>Microbotryales</taxon>
        <taxon>Microbotryaceae</taxon>
        <taxon>Microbotryum</taxon>
    </lineage>
</organism>
<evidence type="ECO:0000313" key="3">
    <source>
        <dbReference type="Proteomes" id="UP000249464"/>
    </source>
</evidence>
<dbReference type="EMBL" id="FQNC01000046">
    <property type="protein sequence ID" value="SGY66776.1"/>
    <property type="molecule type" value="Genomic_DNA"/>
</dbReference>
<evidence type="ECO:0000313" key="2">
    <source>
        <dbReference type="EMBL" id="SGY66776.1"/>
    </source>
</evidence>
<protein>
    <submittedName>
        <fullName evidence="2">BQ5605_C004g02704 protein</fullName>
    </submittedName>
</protein>
<feature type="region of interest" description="Disordered" evidence="1">
    <location>
        <begin position="1"/>
        <end position="38"/>
    </location>
</feature>
<sequence length="228" mass="25486">MLAGFLGWLSDRHSEERTGASASVVHDKSSQPEWDDDWMPYFRSSKTEGATERIFDAAEFRNKNLHLKFPSVDWSEARLVGEGDPEWGMDAVPMTAEELQKHLDREEAAPAETPDIDPRRNRHLFADSGGNKWIRAGVVYSQELPPAYLKFKDQDGARRFYTKTVGIESRMTVTCTEDKPRVVTGSTVPRRSTETTLADSSTLSGAVSAQTSFLERTNFPRPASSAKA</sequence>
<dbReference type="Proteomes" id="UP000249464">
    <property type="component" value="Unassembled WGS sequence"/>
</dbReference>
<feature type="region of interest" description="Disordered" evidence="1">
    <location>
        <begin position="183"/>
        <end position="204"/>
    </location>
</feature>
<keyword evidence="3" id="KW-1185">Reference proteome</keyword>
<reference evidence="2 3" key="1">
    <citation type="submission" date="2016-11" db="EMBL/GenBank/DDBJ databases">
        <authorList>
            <person name="Jaros S."/>
            <person name="Januszkiewicz K."/>
            <person name="Wedrychowicz H."/>
        </authorList>
    </citation>
    <scope>NUCLEOTIDE SEQUENCE [LARGE SCALE GENOMIC DNA]</scope>
</reference>
<proteinExistence type="predicted"/>